<organism evidence="1 2">
    <name type="scientific">Novosphingobium endophyticum</name>
    <dbReference type="NCBI Taxonomy" id="1955250"/>
    <lineage>
        <taxon>Bacteria</taxon>
        <taxon>Pseudomonadati</taxon>
        <taxon>Pseudomonadota</taxon>
        <taxon>Alphaproteobacteria</taxon>
        <taxon>Sphingomonadales</taxon>
        <taxon>Sphingomonadaceae</taxon>
        <taxon>Novosphingobium</taxon>
    </lineage>
</organism>
<accession>A0A916TW87</accession>
<comment type="caution">
    <text evidence="1">The sequence shown here is derived from an EMBL/GenBank/DDBJ whole genome shotgun (WGS) entry which is preliminary data.</text>
</comment>
<protein>
    <submittedName>
        <fullName evidence="1">Uncharacterized protein</fullName>
    </submittedName>
</protein>
<reference evidence="1" key="2">
    <citation type="submission" date="2020-09" db="EMBL/GenBank/DDBJ databases">
        <authorList>
            <person name="Sun Q."/>
            <person name="Zhou Y."/>
        </authorList>
    </citation>
    <scope>NUCLEOTIDE SEQUENCE</scope>
    <source>
        <strain evidence="1">CGMCC 1.15095</strain>
    </source>
</reference>
<dbReference type="AlphaFoldDB" id="A0A916TW87"/>
<dbReference type="EMBL" id="BMHK01000034">
    <property type="protein sequence ID" value="GGC12632.1"/>
    <property type="molecule type" value="Genomic_DNA"/>
</dbReference>
<evidence type="ECO:0000313" key="1">
    <source>
        <dbReference type="EMBL" id="GGC12632.1"/>
    </source>
</evidence>
<dbReference type="Proteomes" id="UP000608154">
    <property type="component" value="Unassembled WGS sequence"/>
</dbReference>
<sequence length="123" mass="13759">MWDDLERERPADANLRLWLEEAESTFGQRIEVIVVGVHPSRTAKAAPEPDENVVLTREQGLAKLDADFACGHGGLNCFPVYAWTESWVLFVHEYDGATKLAWVPRNPVACTPKFSGDKTEDSD</sequence>
<reference evidence="1" key="1">
    <citation type="journal article" date="2014" name="Int. J. Syst. Evol. Microbiol.">
        <title>Complete genome sequence of Corynebacterium casei LMG S-19264T (=DSM 44701T), isolated from a smear-ripened cheese.</title>
        <authorList>
            <consortium name="US DOE Joint Genome Institute (JGI-PGF)"/>
            <person name="Walter F."/>
            <person name="Albersmeier A."/>
            <person name="Kalinowski J."/>
            <person name="Ruckert C."/>
        </authorList>
    </citation>
    <scope>NUCLEOTIDE SEQUENCE</scope>
    <source>
        <strain evidence="1">CGMCC 1.15095</strain>
    </source>
</reference>
<gene>
    <name evidence="1" type="ORF">GCM10011494_34340</name>
</gene>
<proteinExistence type="predicted"/>
<evidence type="ECO:0000313" key="2">
    <source>
        <dbReference type="Proteomes" id="UP000608154"/>
    </source>
</evidence>
<name>A0A916TW87_9SPHN</name>
<keyword evidence="2" id="KW-1185">Reference proteome</keyword>
<dbReference type="RefSeq" id="WP_188772790.1">
    <property type="nucleotide sequence ID" value="NZ_BMHK01000034.1"/>
</dbReference>